<dbReference type="EMBL" id="ACEB01000042">
    <property type="protein sequence ID" value="EEG25950.1"/>
    <property type="molecule type" value="Genomic_DNA"/>
</dbReference>
<keyword evidence="1" id="KW-1133">Transmembrane helix</keyword>
<comment type="caution">
    <text evidence="2">The sequence shown here is derived from an EMBL/GenBank/DDBJ whole genome shotgun (WGS) entry which is preliminary data.</text>
</comment>
<name>C0E6A9_9CORY</name>
<sequence>MAVAGSRLAMRWGCKFGGLGFVGAVMPWSLLFYKSQPTKPEAPLGIKFPELEFWFGAFPAPGRMGAAFLKLQLSTCEA</sequence>
<dbReference type="HOGENOM" id="CLU_2616023_0_0_11"/>
<evidence type="ECO:0000313" key="3">
    <source>
        <dbReference type="Proteomes" id="UP000006247"/>
    </source>
</evidence>
<dbReference type="AlphaFoldDB" id="C0E6A9"/>
<keyword evidence="1" id="KW-0812">Transmembrane</keyword>
<organism evidence="2 3">
    <name type="scientific">Corynebacterium matruchotii ATCC 33806</name>
    <dbReference type="NCBI Taxonomy" id="566549"/>
    <lineage>
        <taxon>Bacteria</taxon>
        <taxon>Bacillati</taxon>
        <taxon>Actinomycetota</taxon>
        <taxon>Actinomycetes</taxon>
        <taxon>Mycobacteriales</taxon>
        <taxon>Corynebacteriaceae</taxon>
        <taxon>Corynebacterium</taxon>
    </lineage>
</organism>
<feature type="transmembrane region" description="Helical" evidence="1">
    <location>
        <begin position="12"/>
        <end position="33"/>
    </location>
</feature>
<evidence type="ECO:0000313" key="2">
    <source>
        <dbReference type="EMBL" id="EEG25950.1"/>
    </source>
</evidence>
<keyword evidence="1" id="KW-0472">Membrane</keyword>
<proteinExistence type="predicted"/>
<accession>C0E6A9</accession>
<dbReference type="Proteomes" id="UP000006247">
    <property type="component" value="Unassembled WGS sequence"/>
</dbReference>
<evidence type="ECO:0000256" key="1">
    <source>
        <dbReference type="SAM" id="Phobius"/>
    </source>
</evidence>
<gene>
    <name evidence="2" type="ORF">CORMATOL_02542</name>
</gene>
<protein>
    <submittedName>
        <fullName evidence="2">Uncharacterized protein</fullName>
    </submittedName>
</protein>
<reference evidence="2 3" key="1">
    <citation type="submission" date="2009-01" db="EMBL/GenBank/DDBJ databases">
        <authorList>
            <person name="Fulton L."/>
            <person name="Clifton S."/>
            <person name="Chinwalla A.T."/>
            <person name="Mitreva M."/>
            <person name="Sodergren E."/>
            <person name="Weinstock G."/>
            <person name="Clifton S."/>
            <person name="Dooling D.J."/>
            <person name="Fulton B."/>
            <person name="Minx P."/>
            <person name="Pepin K.H."/>
            <person name="Johnson M."/>
            <person name="Bhonagiri V."/>
            <person name="Nash W.E."/>
            <person name="Mardis E.R."/>
            <person name="Wilson R.K."/>
        </authorList>
    </citation>
    <scope>NUCLEOTIDE SEQUENCE [LARGE SCALE GENOMIC DNA]</scope>
    <source>
        <strain evidence="2 3">ATCC 33806</strain>
    </source>
</reference>